<dbReference type="STRING" id="1168035.SAMN05444280_14916"/>
<keyword evidence="5" id="KW-0418">Kinase</keyword>
<feature type="domain" description="PAC" evidence="11">
    <location>
        <begin position="30"/>
        <end position="81"/>
    </location>
</feature>
<dbReference type="PANTHER" id="PTHR43047:SF64">
    <property type="entry name" value="HISTIDINE KINASE CONTAINING CHEY-HOMOLOGOUS RECEIVER DOMAIN AND PAS DOMAIN-RELATED"/>
    <property type="match status" value="1"/>
</dbReference>
<dbReference type="InterPro" id="IPR003661">
    <property type="entry name" value="HisK_dim/P_dom"/>
</dbReference>
<dbReference type="Pfam" id="PF00072">
    <property type="entry name" value="Response_reg"/>
    <property type="match status" value="1"/>
</dbReference>
<dbReference type="InterPro" id="IPR013655">
    <property type="entry name" value="PAS_fold_3"/>
</dbReference>
<dbReference type="SUPFAM" id="SSF55785">
    <property type="entry name" value="PYP-like sensor domain (PAS domain)"/>
    <property type="match status" value="4"/>
</dbReference>
<dbReference type="InterPro" id="IPR003594">
    <property type="entry name" value="HATPase_dom"/>
</dbReference>
<evidence type="ECO:0000256" key="2">
    <source>
        <dbReference type="ARBA" id="ARBA00012438"/>
    </source>
</evidence>
<keyword evidence="4" id="KW-0808">Transferase</keyword>
<evidence type="ECO:0000256" key="4">
    <source>
        <dbReference type="ARBA" id="ARBA00022679"/>
    </source>
</evidence>
<dbReference type="Gene3D" id="3.40.50.2300">
    <property type="match status" value="1"/>
</dbReference>
<dbReference type="InterPro" id="IPR011006">
    <property type="entry name" value="CheY-like_superfamily"/>
</dbReference>
<feature type="domain" description="Histidine kinase" evidence="8">
    <location>
        <begin position="555"/>
        <end position="773"/>
    </location>
</feature>
<dbReference type="OrthoDB" id="9796457at2"/>
<accession>A0A1M6NZH6</accession>
<dbReference type="GO" id="GO:0000155">
    <property type="term" value="F:phosphorelay sensor kinase activity"/>
    <property type="evidence" value="ECO:0007669"/>
    <property type="project" value="InterPro"/>
</dbReference>
<dbReference type="CDD" id="cd17546">
    <property type="entry name" value="REC_hyHK_CKI1_RcsC-like"/>
    <property type="match status" value="1"/>
</dbReference>
<dbReference type="CDD" id="cd16922">
    <property type="entry name" value="HATPase_EvgS-ArcB-TorS-like"/>
    <property type="match status" value="1"/>
</dbReference>
<dbReference type="Pfam" id="PF02518">
    <property type="entry name" value="HATPase_c"/>
    <property type="match status" value="1"/>
</dbReference>
<feature type="domain" description="Response regulatory" evidence="9">
    <location>
        <begin position="797"/>
        <end position="912"/>
    </location>
</feature>
<dbReference type="Pfam" id="PF08447">
    <property type="entry name" value="PAS_3"/>
    <property type="match status" value="2"/>
</dbReference>
<dbReference type="CDD" id="cd00130">
    <property type="entry name" value="PAS"/>
    <property type="match status" value="1"/>
</dbReference>
<gene>
    <name evidence="12" type="ORF">SAMN05444280_14916</name>
</gene>
<evidence type="ECO:0000313" key="13">
    <source>
        <dbReference type="Proteomes" id="UP000184050"/>
    </source>
</evidence>
<feature type="domain" description="PAS" evidence="10">
    <location>
        <begin position="273"/>
        <end position="344"/>
    </location>
</feature>
<dbReference type="InterPro" id="IPR005467">
    <property type="entry name" value="His_kinase_dom"/>
</dbReference>
<dbReference type="InterPro" id="IPR035965">
    <property type="entry name" value="PAS-like_dom_sf"/>
</dbReference>
<evidence type="ECO:0000256" key="5">
    <source>
        <dbReference type="ARBA" id="ARBA00022777"/>
    </source>
</evidence>
<sequence length="913" mass="103284">MSTAIDFFPGGARQKIEKAVNEAIKKGKSYNLELPFITAKGNNLWVIAQGNPQMKNGKCIRLHGTFQDITKRKQAELELKKKTAILKRTEQIAHVGSWDWDIESDTVTWSDELYRVFKRNPKLGAVSYAEHPQIYTPESMKKLDEAVQKCVKKGKSYEIDLKIFRGDGKTAFCSASGFAKKDENGKVVQLYGSFQDITKRKEAEEKLKAINQQLIASEQQLMASNQQLAAMNQQLISGEQQLRAANQQLAANEQQLRAANQQLTANEEELKKSNETLKIYLDVAAEIVLSLDENGIITLLNESGHRILGYQPGELIGKNWFAICLPKEEQKNVEKFFLKLKNKNETGSFNFENQIFTKTGERKDILWHNSIFRDENGNFKGTLSTGEDITLRKRAEIEIKKARDEARRSERRFRKAQEVGHIGSWEFNLITNKFWGSDEAKRIYNLDLSNPGFSAEEVMKIVVEKDRDRVNQAMIDLVGANKPYDIVFEIIPKNTSDRKIIHSIAELQKDETGKPKKVIGVLHDVTVQKTIEKQLIEAKEEAEQADRLKSAFLANMSHEIRTPMNGIMGFTELLQNPELSGEQQQKFIEIIHKSGDRMLETVNAIIDISRIETGQTEIKLSTINVNNEIEALYNFFLPEARNKGLQLNIENFIPESDCHWDTDVSKFNSIFTNLVKNALKYSDEGFVNIGCEIRNKQLYCFVKDTGIGIPKERQAAIFNRFEQADIEDTRVFEGCGLGLAIAKAYTEMLGGEIGVESEEGKGSAFWFSLPKQAEQLKQNAGEDEAGFSENNISQKLKVIIAEDDGISAKFLSILLKNTAREILVATSGKETVELSQKHPDTDLILMDIKMPEGNGYDSLKEIRQFNKEVKIIAQTANALAGDREKALEAGFDEYVSKPVRKKDLISKIEKLLQ</sequence>
<evidence type="ECO:0000259" key="11">
    <source>
        <dbReference type="PROSITE" id="PS50113"/>
    </source>
</evidence>
<dbReference type="InterPro" id="IPR000700">
    <property type="entry name" value="PAS-assoc_C"/>
</dbReference>
<dbReference type="InterPro" id="IPR001610">
    <property type="entry name" value="PAC"/>
</dbReference>
<organism evidence="12 13">
    <name type="scientific">Tangfeifania diversioriginum</name>
    <dbReference type="NCBI Taxonomy" id="1168035"/>
    <lineage>
        <taxon>Bacteria</taxon>
        <taxon>Pseudomonadati</taxon>
        <taxon>Bacteroidota</taxon>
        <taxon>Bacteroidia</taxon>
        <taxon>Marinilabiliales</taxon>
        <taxon>Prolixibacteraceae</taxon>
        <taxon>Tangfeifania</taxon>
    </lineage>
</organism>
<keyword evidence="3 6" id="KW-0597">Phosphoprotein</keyword>
<evidence type="ECO:0000313" key="12">
    <source>
        <dbReference type="EMBL" id="SHK01127.1"/>
    </source>
</evidence>
<dbReference type="Gene3D" id="3.30.565.10">
    <property type="entry name" value="Histidine kinase-like ATPase, C-terminal domain"/>
    <property type="match status" value="1"/>
</dbReference>
<dbReference type="CDD" id="cd00082">
    <property type="entry name" value="HisKA"/>
    <property type="match status" value="1"/>
</dbReference>
<evidence type="ECO:0000259" key="9">
    <source>
        <dbReference type="PROSITE" id="PS50110"/>
    </source>
</evidence>
<dbReference type="PROSITE" id="PS50112">
    <property type="entry name" value="PAS"/>
    <property type="match status" value="1"/>
</dbReference>
<dbReference type="SUPFAM" id="SSF55874">
    <property type="entry name" value="ATPase domain of HSP90 chaperone/DNA topoisomerase II/histidine kinase"/>
    <property type="match status" value="1"/>
</dbReference>
<dbReference type="Proteomes" id="UP000184050">
    <property type="component" value="Unassembled WGS sequence"/>
</dbReference>
<dbReference type="NCBIfam" id="TIGR00229">
    <property type="entry name" value="sensory_box"/>
    <property type="match status" value="2"/>
</dbReference>
<dbReference type="AlphaFoldDB" id="A0A1M6NZH6"/>
<feature type="domain" description="PAC" evidence="11">
    <location>
        <begin position="349"/>
        <end position="401"/>
    </location>
</feature>
<feature type="coiled-coil region" evidence="7">
    <location>
        <begin position="392"/>
        <end position="419"/>
    </location>
</feature>
<dbReference type="SMART" id="SM00387">
    <property type="entry name" value="HATPase_c"/>
    <property type="match status" value="1"/>
</dbReference>
<dbReference type="Pfam" id="PF00512">
    <property type="entry name" value="HisKA"/>
    <property type="match status" value="1"/>
</dbReference>
<dbReference type="InterPro" id="IPR036890">
    <property type="entry name" value="HATPase_C_sf"/>
</dbReference>
<dbReference type="Pfam" id="PF13426">
    <property type="entry name" value="PAS_9"/>
    <property type="match status" value="1"/>
</dbReference>
<dbReference type="EMBL" id="FQZE01000049">
    <property type="protein sequence ID" value="SHK01127.1"/>
    <property type="molecule type" value="Genomic_DNA"/>
</dbReference>
<feature type="modified residue" description="4-aspartylphosphate" evidence="6">
    <location>
        <position position="847"/>
    </location>
</feature>
<reference evidence="12 13" key="1">
    <citation type="submission" date="2016-11" db="EMBL/GenBank/DDBJ databases">
        <authorList>
            <person name="Jaros S."/>
            <person name="Januszkiewicz K."/>
            <person name="Wedrychowicz H."/>
        </authorList>
    </citation>
    <scope>NUCLEOTIDE SEQUENCE [LARGE SCALE GENOMIC DNA]</scope>
    <source>
        <strain evidence="12 13">DSM 27063</strain>
    </source>
</reference>
<dbReference type="Gene3D" id="2.10.70.100">
    <property type="match status" value="1"/>
</dbReference>
<evidence type="ECO:0000259" key="10">
    <source>
        <dbReference type="PROSITE" id="PS50112"/>
    </source>
</evidence>
<feature type="coiled-coil region" evidence="7">
    <location>
        <begin position="200"/>
        <end position="276"/>
    </location>
</feature>
<dbReference type="EC" id="2.7.13.3" evidence="2"/>
<proteinExistence type="predicted"/>
<dbReference type="SMART" id="SM00086">
    <property type="entry name" value="PAC"/>
    <property type="match status" value="4"/>
</dbReference>
<dbReference type="Gene3D" id="1.10.287.130">
    <property type="match status" value="1"/>
</dbReference>
<keyword evidence="13" id="KW-1185">Reference proteome</keyword>
<dbReference type="InterPro" id="IPR001789">
    <property type="entry name" value="Sig_transdc_resp-reg_receiver"/>
</dbReference>
<dbReference type="SUPFAM" id="SSF47384">
    <property type="entry name" value="Homodimeric domain of signal transducing histidine kinase"/>
    <property type="match status" value="1"/>
</dbReference>
<dbReference type="FunFam" id="3.30.565.10:FF:000006">
    <property type="entry name" value="Sensor histidine kinase WalK"/>
    <property type="match status" value="1"/>
</dbReference>
<comment type="catalytic activity">
    <reaction evidence="1">
        <text>ATP + protein L-histidine = ADP + protein N-phospho-L-histidine.</text>
        <dbReference type="EC" id="2.7.13.3"/>
    </reaction>
</comment>
<dbReference type="PROSITE" id="PS50110">
    <property type="entry name" value="RESPONSE_REGULATORY"/>
    <property type="match status" value="1"/>
</dbReference>
<dbReference type="InterPro" id="IPR004358">
    <property type="entry name" value="Sig_transdc_His_kin-like_C"/>
</dbReference>
<dbReference type="SMART" id="SM00388">
    <property type="entry name" value="HisKA"/>
    <property type="match status" value="1"/>
</dbReference>
<evidence type="ECO:0000256" key="6">
    <source>
        <dbReference type="PROSITE-ProRule" id="PRU00169"/>
    </source>
</evidence>
<evidence type="ECO:0000259" key="8">
    <source>
        <dbReference type="PROSITE" id="PS50109"/>
    </source>
</evidence>
<keyword evidence="7" id="KW-0175">Coiled coil</keyword>
<dbReference type="RefSeq" id="WP_073173812.1">
    <property type="nucleotide sequence ID" value="NZ_FQZE01000049.1"/>
</dbReference>
<protein>
    <recommendedName>
        <fullName evidence="2">histidine kinase</fullName>
        <ecNumber evidence="2">2.7.13.3</ecNumber>
    </recommendedName>
</protein>
<dbReference type="SUPFAM" id="SSF52172">
    <property type="entry name" value="CheY-like"/>
    <property type="match status" value="1"/>
</dbReference>
<dbReference type="InterPro" id="IPR036097">
    <property type="entry name" value="HisK_dim/P_sf"/>
</dbReference>
<dbReference type="SMART" id="SM00091">
    <property type="entry name" value="PAS"/>
    <property type="match status" value="1"/>
</dbReference>
<feature type="domain" description="PAC" evidence="11">
    <location>
        <begin position="157"/>
        <end position="209"/>
    </location>
</feature>
<evidence type="ECO:0000256" key="7">
    <source>
        <dbReference type="SAM" id="Coils"/>
    </source>
</evidence>
<dbReference type="PROSITE" id="PS50109">
    <property type="entry name" value="HIS_KIN"/>
    <property type="match status" value="1"/>
</dbReference>
<dbReference type="PRINTS" id="PR00344">
    <property type="entry name" value="BCTRLSENSOR"/>
</dbReference>
<dbReference type="SMART" id="SM00448">
    <property type="entry name" value="REC"/>
    <property type="match status" value="1"/>
</dbReference>
<evidence type="ECO:0000256" key="3">
    <source>
        <dbReference type="ARBA" id="ARBA00022553"/>
    </source>
</evidence>
<name>A0A1M6NZH6_9BACT</name>
<dbReference type="PROSITE" id="PS50113">
    <property type="entry name" value="PAC"/>
    <property type="match status" value="3"/>
</dbReference>
<dbReference type="PANTHER" id="PTHR43047">
    <property type="entry name" value="TWO-COMPONENT HISTIDINE PROTEIN KINASE"/>
    <property type="match status" value="1"/>
</dbReference>
<dbReference type="InterPro" id="IPR000014">
    <property type="entry name" value="PAS"/>
</dbReference>
<dbReference type="Gene3D" id="3.30.450.20">
    <property type="entry name" value="PAS domain"/>
    <property type="match status" value="4"/>
</dbReference>
<evidence type="ECO:0000256" key="1">
    <source>
        <dbReference type="ARBA" id="ARBA00000085"/>
    </source>
</evidence>